<feature type="domain" description="Saposin B-type" evidence="3">
    <location>
        <begin position="23"/>
        <end position="105"/>
    </location>
</feature>
<feature type="signal peptide" evidence="2">
    <location>
        <begin position="1"/>
        <end position="20"/>
    </location>
</feature>
<keyword evidence="2" id="KW-0732">Signal</keyword>
<dbReference type="Proteomes" id="UP000267027">
    <property type="component" value="Unassembled WGS sequence"/>
</dbReference>
<dbReference type="InterPro" id="IPR011001">
    <property type="entry name" value="Saposin-like"/>
</dbReference>
<dbReference type="Gene3D" id="1.10.225.10">
    <property type="entry name" value="Saposin-like"/>
    <property type="match status" value="1"/>
</dbReference>
<gene>
    <name evidence="4" type="ORF">ACOC_LOCUS6725</name>
</gene>
<dbReference type="SUPFAM" id="SSF47862">
    <property type="entry name" value="Saposin"/>
    <property type="match status" value="1"/>
</dbReference>
<name>A0A0R3PNQ7_ANGCS</name>
<evidence type="ECO:0000259" key="3">
    <source>
        <dbReference type="PROSITE" id="PS50015"/>
    </source>
</evidence>
<accession>A0A0R3PNQ7</accession>
<reference evidence="6" key="1">
    <citation type="submission" date="2017-02" db="UniProtKB">
        <authorList>
            <consortium name="WormBaseParasite"/>
        </authorList>
    </citation>
    <scope>IDENTIFICATION</scope>
</reference>
<reference evidence="4 5" key="2">
    <citation type="submission" date="2018-11" db="EMBL/GenBank/DDBJ databases">
        <authorList>
            <consortium name="Pathogen Informatics"/>
        </authorList>
    </citation>
    <scope>NUCLEOTIDE SEQUENCE [LARGE SCALE GENOMIC DNA]</scope>
    <source>
        <strain evidence="4 5">Costa Rica</strain>
    </source>
</reference>
<keyword evidence="5" id="KW-1185">Reference proteome</keyword>
<evidence type="ECO:0000256" key="2">
    <source>
        <dbReference type="SAM" id="SignalP"/>
    </source>
</evidence>
<keyword evidence="1" id="KW-1015">Disulfide bond</keyword>
<evidence type="ECO:0000256" key="1">
    <source>
        <dbReference type="ARBA" id="ARBA00023157"/>
    </source>
</evidence>
<protein>
    <submittedName>
        <fullName evidence="6">Saposin B-type domain-containing protein</fullName>
    </submittedName>
</protein>
<evidence type="ECO:0000313" key="6">
    <source>
        <dbReference type="WBParaSite" id="ACOC_0000672401-mRNA-1"/>
    </source>
</evidence>
<organism evidence="6">
    <name type="scientific">Angiostrongylus costaricensis</name>
    <name type="common">Nematode worm</name>
    <dbReference type="NCBI Taxonomy" id="334426"/>
    <lineage>
        <taxon>Eukaryota</taxon>
        <taxon>Metazoa</taxon>
        <taxon>Ecdysozoa</taxon>
        <taxon>Nematoda</taxon>
        <taxon>Chromadorea</taxon>
        <taxon>Rhabditida</taxon>
        <taxon>Rhabditina</taxon>
        <taxon>Rhabditomorpha</taxon>
        <taxon>Strongyloidea</taxon>
        <taxon>Metastrongylidae</taxon>
        <taxon>Angiostrongylus</taxon>
    </lineage>
</organism>
<sequence>MVPVRAVLLLAFASLLLTDAAQVGITCSMCKTELASISEKIHSYPGLMAQMSDTISQGCDQIPDDLQRKACREAVEENTPLFLQNFLKTAEAYAENLCKSMGYCQ</sequence>
<evidence type="ECO:0000313" key="4">
    <source>
        <dbReference type="EMBL" id="VDM58310.1"/>
    </source>
</evidence>
<dbReference type="EMBL" id="UYYA01003972">
    <property type="protein sequence ID" value="VDM58310.1"/>
    <property type="molecule type" value="Genomic_DNA"/>
</dbReference>
<evidence type="ECO:0000313" key="5">
    <source>
        <dbReference type="Proteomes" id="UP000267027"/>
    </source>
</evidence>
<feature type="chain" id="PRO_5043130282" evidence="2">
    <location>
        <begin position="21"/>
        <end position="105"/>
    </location>
</feature>
<dbReference type="OrthoDB" id="69496at2759"/>
<dbReference type="AlphaFoldDB" id="A0A0R3PNQ7"/>
<dbReference type="WBParaSite" id="ACOC_0000672401-mRNA-1">
    <property type="protein sequence ID" value="ACOC_0000672401-mRNA-1"/>
    <property type="gene ID" value="ACOC_0000672401"/>
</dbReference>
<dbReference type="PROSITE" id="PS50015">
    <property type="entry name" value="SAP_B"/>
    <property type="match status" value="1"/>
</dbReference>
<dbReference type="InterPro" id="IPR008139">
    <property type="entry name" value="SaposinB_dom"/>
</dbReference>
<proteinExistence type="predicted"/>